<dbReference type="GO" id="GO:1901137">
    <property type="term" value="P:carbohydrate derivative biosynthetic process"/>
    <property type="evidence" value="ECO:0007669"/>
    <property type="project" value="UniProtKB-ARBA"/>
</dbReference>
<sequence>MKIGIACPYSWDVPGGVQFHIRDLAEELISRGHTVSVIAPATEGTELPDFVVPTGAAIPIPYNGSVARLAFGPRVNWQVRKWLQTNQFDVLHVHEPFVPSLAMLALMSAECPVVSTSHTAMDRSKFLSIASPLLVPVLEKTRARIAVSEEARRTAVEHLGGDAYVIPNGVSVKNFTVSGKDPRFTGTPDSPTIGFLGRIDEPRKGLPILSGAVAEVLAAYPKARFFVAGRGDNSKALEILGDNAVAVTFLGSVSEEDKAALLSSVDIYVAPQTGGESFGIVLIEAMSSGSFVVSSDIPAFQAVLDHGTYGDHFRSEHPEDLARVIIKALGEPERRAATIESAKQAAWRYDWSTVASQILSVYSIAVNTAGKRVAGWGK</sequence>
<keyword evidence="1" id="KW-0328">Glycosyltransferase</keyword>
<keyword evidence="5" id="KW-1185">Reference proteome</keyword>
<dbReference type="Proteomes" id="UP000280344">
    <property type="component" value="Chromosome"/>
</dbReference>
<dbReference type="RefSeq" id="WP_126703264.1">
    <property type="nucleotide sequence ID" value="NZ_CP034593.1"/>
</dbReference>
<keyword evidence="2 4" id="KW-0808">Transferase</keyword>
<dbReference type="Pfam" id="PF13439">
    <property type="entry name" value="Glyco_transf_4"/>
    <property type="match status" value="1"/>
</dbReference>
<dbReference type="CDD" id="cd03801">
    <property type="entry name" value="GT4_PimA-like"/>
    <property type="match status" value="1"/>
</dbReference>
<gene>
    <name evidence="4" type="ORF">EJ997_02985</name>
</gene>
<organism evidence="4 5">
    <name type="scientific">Flaviflexus ciconiae</name>
    <dbReference type="NCBI Taxonomy" id="2496867"/>
    <lineage>
        <taxon>Bacteria</taxon>
        <taxon>Bacillati</taxon>
        <taxon>Actinomycetota</taxon>
        <taxon>Actinomycetes</taxon>
        <taxon>Actinomycetales</taxon>
        <taxon>Actinomycetaceae</taxon>
        <taxon>Flaviflexus</taxon>
    </lineage>
</organism>
<proteinExistence type="predicted"/>
<dbReference type="InterPro" id="IPR028098">
    <property type="entry name" value="Glyco_trans_4-like_N"/>
</dbReference>
<dbReference type="GO" id="GO:0016757">
    <property type="term" value="F:glycosyltransferase activity"/>
    <property type="evidence" value="ECO:0007669"/>
    <property type="project" value="UniProtKB-KW"/>
</dbReference>
<dbReference type="KEGG" id="flh:EJ997_02985"/>
<dbReference type="SUPFAM" id="SSF53756">
    <property type="entry name" value="UDP-Glycosyltransferase/glycogen phosphorylase"/>
    <property type="match status" value="1"/>
</dbReference>
<evidence type="ECO:0000313" key="5">
    <source>
        <dbReference type="Proteomes" id="UP000280344"/>
    </source>
</evidence>
<dbReference type="AlphaFoldDB" id="A0A3Q9G0Y6"/>
<dbReference type="EMBL" id="CP034593">
    <property type="protein sequence ID" value="AZQ76456.1"/>
    <property type="molecule type" value="Genomic_DNA"/>
</dbReference>
<evidence type="ECO:0000256" key="1">
    <source>
        <dbReference type="ARBA" id="ARBA00022676"/>
    </source>
</evidence>
<evidence type="ECO:0000313" key="4">
    <source>
        <dbReference type="EMBL" id="AZQ76456.1"/>
    </source>
</evidence>
<feature type="domain" description="Glycosyltransferase subfamily 4-like N-terminal" evidence="3">
    <location>
        <begin position="14"/>
        <end position="172"/>
    </location>
</feature>
<reference evidence="4 5" key="1">
    <citation type="submission" date="2018-12" db="EMBL/GenBank/DDBJ databases">
        <title>Complete genome sequence of Flaviflexus sp. H23T48.</title>
        <authorList>
            <person name="Bae J.-W."/>
            <person name="Lee J.-Y."/>
        </authorList>
    </citation>
    <scope>NUCLEOTIDE SEQUENCE [LARGE SCALE GENOMIC DNA]</scope>
    <source>
        <strain evidence="4 5">H23T48</strain>
    </source>
</reference>
<protein>
    <submittedName>
        <fullName evidence="4">Glycosyltransferase family 1 protein</fullName>
    </submittedName>
</protein>
<dbReference type="InterPro" id="IPR050194">
    <property type="entry name" value="Glycosyltransferase_grp1"/>
</dbReference>
<dbReference type="PANTHER" id="PTHR45947">
    <property type="entry name" value="SULFOQUINOVOSYL TRANSFERASE SQD2"/>
    <property type="match status" value="1"/>
</dbReference>
<dbReference type="Gene3D" id="3.40.50.2000">
    <property type="entry name" value="Glycogen Phosphorylase B"/>
    <property type="match status" value="2"/>
</dbReference>
<dbReference type="Pfam" id="PF13692">
    <property type="entry name" value="Glyco_trans_1_4"/>
    <property type="match status" value="1"/>
</dbReference>
<evidence type="ECO:0000256" key="2">
    <source>
        <dbReference type="ARBA" id="ARBA00022679"/>
    </source>
</evidence>
<dbReference type="OrthoDB" id="5240531at2"/>
<dbReference type="PANTHER" id="PTHR45947:SF3">
    <property type="entry name" value="SULFOQUINOVOSYL TRANSFERASE SQD2"/>
    <property type="match status" value="1"/>
</dbReference>
<name>A0A3Q9G0Y6_9ACTO</name>
<evidence type="ECO:0000259" key="3">
    <source>
        <dbReference type="Pfam" id="PF13439"/>
    </source>
</evidence>
<accession>A0A3Q9G0Y6</accession>